<evidence type="ECO:0000259" key="9">
    <source>
        <dbReference type="PROSITE" id="PS50110"/>
    </source>
</evidence>
<dbReference type="SUPFAM" id="SSF55781">
    <property type="entry name" value="GAF domain-like"/>
    <property type="match status" value="1"/>
</dbReference>
<dbReference type="Gene3D" id="3.30.450.40">
    <property type="match status" value="1"/>
</dbReference>
<keyword evidence="6" id="KW-0902">Two-component regulatory system</keyword>
<dbReference type="Gene3D" id="3.40.50.2300">
    <property type="match status" value="1"/>
</dbReference>
<dbReference type="GO" id="GO:0006355">
    <property type="term" value="P:regulation of DNA-templated transcription"/>
    <property type="evidence" value="ECO:0007669"/>
    <property type="project" value="InterPro"/>
</dbReference>
<evidence type="ECO:0000256" key="2">
    <source>
        <dbReference type="ARBA" id="ARBA00012438"/>
    </source>
</evidence>
<accession>M0K2I7</accession>
<dbReference type="InterPro" id="IPR003661">
    <property type="entry name" value="HisK_dim/P_dom"/>
</dbReference>
<dbReference type="Pfam" id="PF00072">
    <property type="entry name" value="Response_reg"/>
    <property type="match status" value="1"/>
</dbReference>
<feature type="domain" description="PAS" evidence="10">
    <location>
        <begin position="135"/>
        <end position="205"/>
    </location>
</feature>
<dbReference type="EC" id="2.7.13.3" evidence="2"/>
<dbReference type="InterPro" id="IPR036097">
    <property type="entry name" value="HisK_dim/P_sf"/>
</dbReference>
<dbReference type="SMART" id="SM00387">
    <property type="entry name" value="HATPase_c"/>
    <property type="match status" value="1"/>
</dbReference>
<dbReference type="Pfam" id="PF00512">
    <property type="entry name" value="HisKA"/>
    <property type="match status" value="1"/>
</dbReference>
<dbReference type="EMBL" id="AOLS01000066">
    <property type="protein sequence ID" value="EMA15421.1"/>
    <property type="molecule type" value="Genomic_DNA"/>
</dbReference>
<dbReference type="InterPro" id="IPR001610">
    <property type="entry name" value="PAC"/>
</dbReference>
<gene>
    <name evidence="12" type="ORF">C435_14133</name>
</gene>
<dbReference type="SUPFAM" id="SSF55874">
    <property type="entry name" value="ATPase domain of HSP90 chaperone/DNA topoisomerase II/histidine kinase"/>
    <property type="match status" value="1"/>
</dbReference>
<dbReference type="PROSITE" id="PS50113">
    <property type="entry name" value="PAC"/>
    <property type="match status" value="1"/>
</dbReference>
<dbReference type="CDD" id="cd00082">
    <property type="entry name" value="HisKA"/>
    <property type="match status" value="1"/>
</dbReference>
<evidence type="ECO:0000256" key="3">
    <source>
        <dbReference type="ARBA" id="ARBA00022553"/>
    </source>
</evidence>
<dbReference type="SMART" id="SM00065">
    <property type="entry name" value="GAF"/>
    <property type="match status" value="1"/>
</dbReference>
<dbReference type="InterPro" id="IPR000700">
    <property type="entry name" value="PAS-assoc_C"/>
</dbReference>
<dbReference type="InterPro" id="IPR035965">
    <property type="entry name" value="PAS-like_dom_sf"/>
</dbReference>
<dbReference type="SMART" id="SM00086">
    <property type="entry name" value="PAC"/>
    <property type="match status" value="1"/>
</dbReference>
<feature type="domain" description="PAC" evidence="11">
    <location>
        <begin position="208"/>
        <end position="260"/>
    </location>
</feature>
<evidence type="ECO:0000256" key="1">
    <source>
        <dbReference type="ARBA" id="ARBA00000085"/>
    </source>
</evidence>
<organism evidence="12 13">
    <name type="scientific">Haloarcula marismortui ATCC 33799</name>
    <dbReference type="NCBI Taxonomy" id="662475"/>
    <lineage>
        <taxon>Archaea</taxon>
        <taxon>Methanobacteriati</taxon>
        <taxon>Methanobacteriota</taxon>
        <taxon>Stenosarchaea group</taxon>
        <taxon>Halobacteria</taxon>
        <taxon>Halobacteriales</taxon>
        <taxon>Haloarculaceae</taxon>
        <taxon>Haloarcula</taxon>
    </lineage>
</organism>
<evidence type="ECO:0000259" key="10">
    <source>
        <dbReference type="PROSITE" id="PS50112"/>
    </source>
</evidence>
<dbReference type="CDD" id="cd00156">
    <property type="entry name" value="REC"/>
    <property type="match status" value="1"/>
</dbReference>
<evidence type="ECO:0000313" key="12">
    <source>
        <dbReference type="EMBL" id="EMA15421.1"/>
    </source>
</evidence>
<dbReference type="InterPro" id="IPR001789">
    <property type="entry name" value="Sig_transdc_resp-reg_receiver"/>
</dbReference>
<dbReference type="InterPro" id="IPR036890">
    <property type="entry name" value="HATPase_C_sf"/>
</dbReference>
<dbReference type="GO" id="GO:0000155">
    <property type="term" value="F:phosphorelay sensor kinase activity"/>
    <property type="evidence" value="ECO:0007669"/>
    <property type="project" value="InterPro"/>
</dbReference>
<dbReference type="SMART" id="SM00448">
    <property type="entry name" value="REC"/>
    <property type="match status" value="1"/>
</dbReference>
<feature type="domain" description="Histidine kinase" evidence="8">
    <location>
        <begin position="426"/>
        <end position="614"/>
    </location>
</feature>
<dbReference type="InterPro" id="IPR013767">
    <property type="entry name" value="PAS_fold"/>
</dbReference>
<dbReference type="PATRIC" id="fig|662475.6.peg.2765"/>
<evidence type="ECO:0000259" key="11">
    <source>
        <dbReference type="PROSITE" id="PS50113"/>
    </source>
</evidence>
<evidence type="ECO:0000259" key="8">
    <source>
        <dbReference type="PROSITE" id="PS50109"/>
    </source>
</evidence>
<dbReference type="CDD" id="cd00075">
    <property type="entry name" value="HATPase"/>
    <property type="match status" value="1"/>
</dbReference>
<dbReference type="SUPFAM" id="SSF47384">
    <property type="entry name" value="Homodimeric domain of signal transducing histidine kinase"/>
    <property type="match status" value="1"/>
</dbReference>
<dbReference type="PROSITE" id="PS50110">
    <property type="entry name" value="RESPONSE_REGULATORY"/>
    <property type="match status" value="1"/>
</dbReference>
<dbReference type="PANTHER" id="PTHR43711:SF1">
    <property type="entry name" value="HISTIDINE KINASE 1"/>
    <property type="match status" value="1"/>
</dbReference>
<dbReference type="CDD" id="cd00130">
    <property type="entry name" value="PAS"/>
    <property type="match status" value="1"/>
</dbReference>
<dbReference type="InterPro" id="IPR003018">
    <property type="entry name" value="GAF"/>
</dbReference>
<dbReference type="SUPFAM" id="SSF52172">
    <property type="entry name" value="CheY-like"/>
    <property type="match status" value="1"/>
</dbReference>
<evidence type="ECO:0000256" key="7">
    <source>
        <dbReference type="PROSITE-ProRule" id="PRU00169"/>
    </source>
</evidence>
<dbReference type="AlphaFoldDB" id="M0K2I7"/>
<dbReference type="NCBIfam" id="TIGR00229">
    <property type="entry name" value="sensory_box"/>
    <property type="match status" value="1"/>
</dbReference>
<dbReference type="RefSeq" id="WP_007189616.1">
    <property type="nucleotide sequence ID" value="NZ_AOLS01000066.1"/>
</dbReference>
<dbReference type="Proteomes" id="UP000011687">
    <property type="component" value="Unassembled WGS sequence"/>
</dbReference>
<keyword evidence="3 7" id="KW-0597">Phosphoprotein</keyword>
<dbReference type="InterPro" id="IPR005467">
    <property type="entry name" value="His_kinase_dom"/>
</dbReference>
<feature type="modified residue" description="4-aspartylphosphate" evidence="7">
    <location>
        <position position="55"/>
    </location>
</feature>
<reference evidence="12 13" key="1">
    <citation type="journal article" date="2014" name="PLoS Genet.">
        <title>Phylogenetically driven sequencing of extremely halophilic archaea reveals strategies for static and dynamic osmo-response.</title>
        <authorList>
            <person name="Becker E.A."/>
            <person name="Seitzer P.M."/>
            <person name="Tritt A."/>
            <person name="Larsen D."/>
            <person name="Krusor M."/>
            <person name="Yao A.I."/>
            <person name="Wu D."/>
            <person name="Madern D."/>
            <person name="Eisen J.A."/>
            <person name="Darling A.E."/>
            <person name="Facciotti M.T."/>
        </authorList>
    </citation>
    <scope>NUCLEOTIDE SEQUENCE [LARGE SCALE GENOMIC DNA]</scope>
    <source>
        <strain evidence="12 13">ATCC 33799</strain>
    </source>
</reference>
<evidence type="ECO:0000256" key="6">
    <source>
        <dbReference type="ARBA" id="ARBA00023012"/>
    </source>
</evidence>
<name>M0K2I7_9EURY</name>
<dbReference type="PANTHER" id="PTHR43711">
    <property type="entry name" value="TWO-COMPONENT HISTIDINE KINASE"/>
    <property type="match status" value="1"/>
</dbReference>
<dbReference type="InterPro" id="IPR050736">
    <property type="entry name" value="Sensor_HK_Regulatory"/>
</dbReference>
<dbReference type="InterPro" id="IPR011006">
    <property type="entry name" value="CheY-like_superfamily"/>
</dbReference>
<dbReference type="SMART" id="SM00091">
    <property type="entry name" value="PAS"/>
    <property type="match status" value="1"/>
</dbReference>
<keyword evidence="5" id="KW-0418">Kinase</keyword>
<evidence type="ECO:0000256" key="5">
    <source>
        <dbReference type="ARBA" id="ARBA00022777"/>
    </source>
</evidence>
<dbReference type="Pfam" id="PF00989">
    <property type="entry name" value="PAS"/>
    <property type="match status" value="1"/>
</dbReference>
<keyword evidence="4" id="KW-0808">Transferase</keyword>
<protein>
    <recommendedName>
        <fullName evidence="2">histidine kinase</fullName>
        <ecNumber evidence="2">2.7.13.3</ecNumber>
    </recommendedName>
</protein>
<dbReference type="Gene3D" id="3.30.565.10">
    <property type="entry name" value="Histidine kinase-like ATPase, C-terminal domain"/>
    <property type="match status" value="1"/>
</dbReference>
<dbReference type="InterPro" id="IPR004358">
    <property type="entry name" value="Sig_transdc_His_kin-like_C"/>
</dbReference>
<dbReference type="SUPFAM" id="SSF55785">
    <property type="entry name" value="PYP-like sensor domain (PAS domain)"/>
    <property type="match status" value="1"/>
</dbReference>
<feature type="domain" description="Response regulatory" evidence="9">
    <location>
        <begin position="4"/>
        <end position="120"/>
    </location>
</feature>
<proteinExistence type="predicted"/>
<evidence type="ECO:0000313" key="13">
    <source>
        <dbReference type="Proteomes" id="UP000011687"/>
    </source>
</evidence>
<dbReference type="InterPro" id="IPR000014">
    <property type="entry name" value="PAS"/>
</dbReference>
<dbReference type="InterPro" id="IPR029016">
    <property type="entry name" value="GAF-like_dom_sf"/>
</dbReference>
<comment type="caution">
    <text evidence="12">The sequence shown here is derived from an EMBL/GenBank/DDBJ whole genome shotgun (WGS) entry which is preliminary data.</text>
</comment>
<dbReference type="InterPro" id="IPR003594">
    <property type="entry name" value="HATPase_dom"/>
</dbReference>
<dbReference type="Pfam" id="PF13185">
    <property type="entry name" value="GAF_2"/>
    <property type="match status" value="1"/>
</dbReference>
<evidence type="ECO:0000256" key="4">
    <source>
        <dbReference type="ARBA" id="ARBA00022679"/>
    </source>
</evidence>
<dbReference type="Gene3D" id="3.30.450.20">
    <property type="entry name" value="PAS domain"/>
    <property type="match status" value="1"/>
</dbReference>
<dbReference type="SMART" id="SM00388">
    <property type="entry name" value="HisKA"/>
    <property type="match status" value="1"/>
</dbReference>
<sequence>MSISVLHVDDEPDFAELAADMLEREDDRFTVATATSASEGLERLAADDFDCIVSDYDMPGQNGIEFLEQVRDEFPDLPFILYTGKGSEEVASDAISAGVTDYLQKEGGISQYALLTNRIRNAVKNHYAQIELADREQRLNLFFEQSPLGVIEWNENFDAVRMNDAAEDILGYAEDDLAGQPWEVIVTESDRDAVGDVVANLLENKGGYHSINENIREDGEQIICEWHNRVVTDENEDVVAIFSQFQDITERKQRENSLEQLHAATRDLMTATTVEEVATRASETATQVLQVPMNGIHHYDTEADALVPIAWADKTDDVLGDSPPPLPVDSSLAGQVYRTGEAQRFADIREADDTFDPETPFRSEYIIPLDDYGVFILSSPEADVFDATNEVLADVFAANVETALDHVEQRQHLQRERDRLDEFASIISHDLRNPLNAATGRLELAQRECNSDHLDGVAQAHDRMDALIDDVFTLAREGKQVEDSDPVDLGDTIDACWRNVETVSATLVTETEQTIIAESSRLKQLLENLFRNAVEHGGETVRITAGDLDDGFYVADNGPGIPENERVEVFEAGYSTADEGTGFGLNIVQEITEAHGWDISVTDSETGGARFEVTGVETAAA</sequence>
<dbReference type="Gene3D" id="1.10.287.130">
    <property type="match status" value="1"/>
</dbReference>
<dbReference type="PROSITE" id="PS50109">
    <property type="entry name" value="HIS_KIN"/>
    <property type="match status" value="1"/>
</dbReference>
<dbReference type="PRINTS" id="PR00344">
    <property type="entry name" value="BCTRLSENSOR"/>
</dbReference>
<keyword evidence="13" id="KW-1185">Reference proteome</keyword>
<dbReference type="Pfam" id="PF02518">
    <property type="entry name" value="HATPase_c"/>
    <property type="match status" value="1"/>
</dbReference>
<dbReference type="PROSITE" id="PS50112">
    <property type="entry name" value="PAS"/>
    <property type="match status" value="1"/>
</dbReference>
<comment type="catalytic activity">
    <reaction evidence="1">
        <text>ATP + protein L-histidine = ADP + protein N-phospho-L-histidine.</text>
        <dbReference type="EC" id="2.7.13.3"/>
    </reaction>
</comment>